<evidence type="ECO:0000313" key="5">
    <source>
        <dbReference type="Proteomes" id="UP000636709"/>
    </source>
</evidence>
<sequence>MELSRAVLLLVVVVVAVAAMSASAADEPTDAKASVTTPVAHTPVGSFEGADGPVADDDATEDKDAAPVGSPIGTTMTEPKPELAPPAPPSSAATTAVSLLLGPAAAAAAMAAAGIFVL</sequence>
<keyword evidence="5" id="KW-1185">Reference proteome</keyword>
<organism evidence="4 5">
    <name type="scientific">Digitaria exilis</name>
    <dbReference type="NCBI Taxonomy" id="1010633"/>
    <lineage>
        <taxon>Eukaryota</taxon>
        <taxon>Viridiplantae</taxon>
        <taxon>Streptophyta</taxon>
        <taxon>Embryophyta</taxon>
        <taxon>Tracheophyta</taxon>
        <taxon>Spermatophyta</taxon>
        <taxon>Magnoliopsida</taxon>
        <taxon>Liliopsida</taxon>
        <taxon>Poales</taxon>
        <taxon>Poaceae</taxon>
        <taxon>PACMAD clade</taxon>
        <taxon>Panicoideae</taxon>
        <taxon>Panicodae</taxon>
        <taxon>Paniceae</taxon>
        <taxon>Anthephorinae</taxon>
        <taxon>Digitaria</taxon>
    </lineage>
</organism>
<gene>
    <name evidence="4" type="ORF">HU200_041060</name>
</gene>
<proteinExistence type="predicted"/>
<keyword evidence="2" id="KW-1133">Transmembrane helix</keyword>
<name>A0A835B9P9_9POAL</name>
<evidence type="ECO:0000256" key="3">
    <source>
        <dbReference type="SAM" id="SignalP"/>
    </source>
</evidence>
<protein>
    <submittedName>
        <fullName evidence="4">Uncharacterized protein</fullName>
    </submittedName>
</protein>
<feature type="transmembrane region" description="Helical" evidence="2">
    <location>
        <begin position="96"/>
        <end position="117"/>
    </location>
</feature>
<dbReference type="Proteomes" id="UP000636709">
    <property type="component" value="Unassembled WGS sequence"/>
</dbReference>
<comment type="caution">
    <text evidence="4">The sequence shown here is derived from an EMBL/GenBank/DDBJ whole genome shotgun (WGS) entry which is preliminary data.</text>
</comment>
<dbReference type="AlphaFoldDB" id="A0A835B9P9"/>
<reference evidence="4" key="1">
    <citation type="submission" date="2020-07" db="EMBL/GenBank/DDBJ databases">
        <title>Genome sequence and genetic diversity analysis of an under-domesticated orphan crop, white fonio (Digitaria exilis).</title>
        <authorList>
            <person name="Bennetzen J.L."/>
            <person name="Chen S."/>
            <person name="Ma X."/>
            <person name="Wang X."/>
            <person name="Yssel A.E.J."/>
            <person name="Chaluvadi S.R."/>
            <person name="Johnson M."/>
            <person name="Gangashetty P."/>
            <person name="Hamidou F."/>
            <person name="Sanogo M.D."/>
            <person name="Zwaenepoel A."/>
            <person name="Wallace J."/>
            <person name="Van De Peer Y."/>
            <person name="Van Deynze A."/>
        </authorList>
    </citation>
    <scope>NUCLEOTIDE SEQUENCE</scope>
    <source>
        <tissue evidence="4">Leaves</tissue>
    </source>
</reference>
<feature type="chain" id="PRO_5032581828" evidence="3">
    <location>
        <begin position="25"/>
        <end position="118"/>
    </location>
</feature>
<dbReference type="EMBL" id="JACEFO010001972">
    <property type="protein sequence ID" value="KAF8690685.1"/>
    <property type="molecule type" value="Genomic_DNA"/>
</dbReference>
<evidence type="ECO:0000256" key="2">
    <source>
        <dbReference type="SAM" id="Phobius"/>
    </source>
</evidence>
<accession>A0A835B9P9</accession>
<feature type="region of interest" description="Disordered" evidence="1">
    <location>
        <begin position="22"/>
        <end position="92"/>
    </location>
</feature>
<keyword evidence="3" id="KW-0732">Signal</keyword>
<evidence type="ECO:0000256" key="1">
    <source>
        <dbReference type="SAM" id="MobiDB-lite"/>
    </source>
</evidence>
<evidence type="ECO:0000313" key="4">
    <source>
        <dbReference type="EMBL" id="KAF8690685.1"/>
    </source>
</evidence>
<keyword evidence="2" id="KW-0472">Membrane</keyword>
<keyword evidence="2" id="KW-0812">Transmembrane</keyword>
<feature type="signal peptide" evidence="3">
    <location>
        <begin position="1"/>
        <end position="24"/>
    </location>
</feature>